<dbReference type="RefSeq" id="WP_262991324.1">
    <property type="nucleotide sequence ID" value="NZ_JAOTEN010000004.1"/>
</dbReference>
<dbReference type="InterPro" id="IPR026444">
    <property type="entry name" value="Secre_tail"/>
</dbReference>
<accession>A0ABT2VZ76</accession>
<dbReference type="EMBL" id="JAOTEN010000004">
    <property type="protein sequence ID" value="MCU7615303.1"/>
    <property type="molecule type" value="Genomic_DNA"/>
</dbReference>
<proteinExistence type="predicted"/>
<evidence type="ECO:0000313" key="4">
    <source>
        <dbReference type="EMBL" id="MCU7615303.1"/>
    </source>
</evidence>
<dbReference type="SUPFAM" id="SSF55486">
    <property type="entry name" value="Metalloproteases ('zincins'), catalytic domain"/>
    <property type="match status" value="1"/>
</dbReference>
<keyword evidence="5" id="KW-1185">Reference proteome</keyword>
<evidence type="ECO:0000256" key="1">
    <source>
        <dbReference type="ARBA" id="ARBA00022729"/>
    </source>
</evidence>
<evidence type="ECO:0000256" key="2">
    <source>
        <dbReference type="SAM" id="SignalP"/>
    </source>
</evidence>
<organism evidence="4 5">
    <name type="scientific">Chryseobacterium gilvum</name>
    <dbReference type="NCBI Taxonomy" id="2976534"/>
    <lineage>
        <taxon>Bacteria</taxon>
        <taxon>Pseudomonadati</taxon>
        <taxon>Bacteroidota</taxon>
        <taxon>Flavobacteriia</taxon>
        <taxon>Flavobacteriales</taxon>
        <taxon>Weeksellaceae</taxon>
        <taxon>Chryseobacterium group</taxon>
        <taxon>Chryseobacterium</taxon>
    </lineage>
</organism>
<dbReference type="Proteomes" id="UP001208114">
    <property type="component" value="Unassembled WGS sequence"/>
</dbReference>
<feature type="domain" description="Secretion system C-terminal sorting" evidence="3">
    <location>
        <begin position="443"/>
        <end position="511"/>
    </location>
</feature>
<name>A0ABT2VZ76_9FLAO</name>
<feature type="chain" id="PRO_5045645762" evidence="2">
    <location>
        <begin position="19"/>
        <end position="512"/>
    </location>
</feature>
<keyword evidence="1 2" id="KW-0732">Signal</keyword>
<sequence>MKIKFTFLVIFSAVFVFGQNKIFQHAVSENSLNAHQKISTNLASTYVSTKYYQQPSFDLKSDLQIVLPDNKEIKAQFSKTFTYSNKSESFVYTIENDAKAELVLSKYDNIVTGMYASGTGEKVMFHQTEGNIFAVSSVNESGLINQDAKSDFILNESGISQKVNANVCLDTSPICPATTIDVMVVFTPAARTLWGGNAQSNSFIATAITNFNTALINSGVTNVAINLVYAGEVAYTESGDINTDLTRFRTTNDSFMDDIHTLRATYGADLCGLITSTPTSTCGLGYLNTNPGNYSANSAFTVSIYSCVVSNYTLSHEMGHNMGLNHDWYVSSSALPCEHHHGYSNQIAVAAGASSTNSQRWRTIMAYNDECADSGINCTRINRWANPSINYNGAPTGIPIGDFNPSNEAYGFVRFACVVSQFMPTSGLGTFEIKNNEVKDFTIYPNPAKEEINIWIKNDEKYRFKIINPVGQIVLTTDKKTINLSGLSSGEYFLSVYSENNSFIGSKKFIIK</sequence>
<evidence type="ECO:0000259" key="3">
    <source>
        <dbReference type="Pfam" id="PF18962"/>
    </source>
</evidence>
<comment type="caution">
    <text evidence="4">The sequence shown here is derived from an EMBL/GenBank/DDBJ whole genome shotgun (WGS) entry which is preliminary data.</text>
</comment>
<reference evidence="5" key="1">
    <citation type="submission" date="2023-07" db="EMBL/GenBank/DDBJ databases">
        <title>Chryseobacterium sp. GMJ5 Genome sequencing and assembly.</title>
        <authorList>
            <person name="Jung Y."/>
        </authorList>
    </citation>
    <scope>NUCLEOTIDE SEQUENCE [LARGE SCALE GENOMIC DNA]</scope>
    <source>
        <strain evidence="5">GMJ5</strain>
    </source>
</reference>
<dbReference type="Gene3D" id="3.40.390.10">
    <property type="entry name" value="Collagenase (Catalytic Domain)"/>
    <property type="match status" value="1"/>
</dbReference>
<dbReference type="NCBIfam" id="TIGR04183">
    <property type="entry name" value="Por_Secre_tail"/>
    <property type="match status" value="1"/>
</dbReference>
<evidence type="ECO:0000313" key="5">
    <source>
        <dbReference type="Proteomes" id="UP001208114"/>
    </source>
</evidence>
<protein>
    <submittedName>
        <fullName evidence="4">M12 family metallo-peptidase</fullName>
    </submittedName>
</protein>
<feature type="signal peptide" evidence="2">
    <location>
        <begin position="1"/>
        <end position="18"/>
    </location>
</feature>
<dbReference type="Pfam" id="PF18962">
    <property type="entry name" value="Por_Secre_tail"/>
    <property type="match status" value="1"/>
</dbReference>
<dbReference type="Pfam" id="PF13688">
    <property type="entry name" value="Reprolysin_5"/>
    <property type="match status" value="1"/>
</dbReference>
<gene>
    <name evidence="4" type="ORF">N0B16_12725</name>
</gene>
<dbReference type="InterPro" id="IPR024079">
    <property type="entry name" value="MetalloPept_cat_dom_sf"/>
</dbReference>